<dbReference type="AlphaFoldDB" id="A0A9W3DRN2"/>
<dbReference type="RefSeq" id="XP_056867337.1">
    <property type="nucleotide sequence ID" value="XM_057011357.1"/>
</dbReference>
<name>A0A9W3DRN2_RAPSA</name>
<dbReference type="OrthoDB" id="1110277at2759"/>
<dbReference type="GO" id="GO:0046872">
    <property type="term" value="F:metal ion binding"/>
    <property type="evidence" value="ECO:0007669"/>
    <property type="project" value="UniProtKB-KW"/>
</dbReference>
<proteinExistence type="inferred from homology"/>
<keyword evidence="4" id="KW-0540">Nuclease</keyword>
<sequence>MVILSKRNAILFQFSDSSVMDQAVNENEELQLRKCRKRKKRSQSDVDILQLMSTINVRVCFLAHCLVSQIQRPIKKPTTRLGNEYIQNVLTEDPEHFRGLYRMYPDVFLDLCILIREKTSLRDTRWISVEEMLATFLLIVGQSTRYILPRDVFKRSSFAISQSFNKILRAINSIGPSLMSKPGNGVPSNIRESTRFYPYFKDCIGAIDGTHIPAMVVGNEAASYRNRKGILSQNVLAACNFDLQFIYVLTGWEGSAHDAKVLSDALTRSNNKFEVPEGTYLIPYEKMLCMLKIHYFIYSLVSF</sequence>
<evidence type="ECO:0000256" key="5">
    <source>
        <dbReference type="ARBA" id="ARBA00022723"/>
    </source>
</evidence>
<dbReference type="GO" id="GO:0016787">
    <property type="term" value="F:hydrolase activity"/>
    <property type="evidence" value="ECO:0007669"/>
    <property type="project" value="UniProtKB-KW"/>
</dbReference>
<evidence type="ECO:0000256" key="4">
    <source>
        <dbReference type="ARBA" id="ARBA00022722"/>
    </source>
</evidence>
<evidence type="ECO:0000256" key="3">
    <source>
        <dbReference type="ARBA" id="ARBA00006958"/>
    </source>
</evidence>
<keyword evidence="7" id="KW-0539">Nucleus</keyword>
<dbReference type="GO" id="GO:0005634">
    <property type="term" value="C:nucleus"/>
    <property type="evidence" value="ECO:0007669"/>
    <property type="project" value="UniProtKB-SubCell"/>
</dbReference>
<dbReference type="PANTHER" id="PTHR22930">
    <property type="match status" value="1"/>
</dbReference>
<feature type="domain" description="DDE Tnp4" evidence="8">
    <location>
        <begin position="207"/>
        <end position="264"/>
    </location>
</feature>
<dbReference type="KEGG" id="rsz:130512893"/>
<gene>
    <name evidence="11" type="primary">LOC130512371</name>
    <name evidence="12" type="synonym">LOC130512893</name>
</gene>
<comment type="cofactor">
    <cofactor evidence="1">
        <name>a divalent metal cation</name>
        <dbReference type="ChEBI" id="CHEBI:60240"/>
    </cofactor>
</comment>
<keyword evidence="6" id="KW-0378">Hydrolase</keyword>
<dbReference type="InterPro" id="IPR045249">
    <property type="entry name" value="HARBI1-like"/>
</dbReference>
<reference evidence="11 12" key="2">
    <citation type="submission" date="2025-04" db="UniProtKB">
        <authorList>
            <consortium name="RefSeq"/>
        </authorList>
    </citation>
    <scope>IDENTIFICATION</scope>
    <source>
        <tissue evidence="11 12">Leaf</tissue>
    </source>
</reference>
<dbReference type="PANTHER" id="PTHR22930:SF259">
    <property type="entry name" value="OS08G0106900 PROTEIN"/>
    <property type="match status" value="1"/>
</dbReference>
<dbReference type="GO" id="GO:0004518">
    <property type="term" value="F:nuclease activity"/>
    <property type="evidence" value="ECO:0007669"/>
    <property type="project" value="UniProtKB-KW"/>
</dbReference>
<dbReference type="InterPro" id="IPR058353">
    <property type="entry name" value="DUF8040"/>
</dbReference>
<protein>
    <submittedName>
        <fullName evidence="11">Uncharacterized protein LOC130512371</fullName>
    </submittedName>
    <submittedName>
        <fullName evidence="12">Uncharacterized protein LOC130512893</fullName>
    </submittedName>
</protein>
<evidence type="ECO:0000313" key="10">
    <source>
        <dbReference type="Proteomes" id="UP000504610"/>
    </source>
</evidence>
<evidence type="ECO:0000259" key="9">
    <source>
        <dbReference type="Pfam" id="PF26138"/>
    </source>
</evidence>
<comment type="subcellular location">
    <subcellularLocation>
        <location evidence="2">Nucleus</location>
    </subcellularLocation>
</comment>
<evidence type="ECO:0000259" key="8">
    <source>
        <dbReference type="Pfam" id="PF13359"/>
    </source>
</evidence>
<accession>A0A9W3DRN2</accession>
<comment type="similarity">
    <text evidence="3">Belongs to the HARBI1 family.</text>
</comment>
<dbReference type="GeneID" id="130512371"/>
<evidence type="ECO:0000256" key="6">
    <source>
        <dbReference type="ARBA" id="ARBA00022801"/>
    </source>
</evidence>
<evidence type="ECO:0000256" key="7">
    <source>
        <dbReference type="ARBA" id="ARBA00023242"/>
    </source>
</evidence>
<evidence type="ECO:0000256" key="1">
    <source>
        <dbReference type="ARBA" id="ARBA00001968"/>
    </source>
</evidence>
<evidence type="ECO:0000256" key="2">
    <source>
        <dbReference type="ARBA" id="ARBA00004123"/>
    </source>
</evidence>
<dbReference type="RefSeq" id="XP_056866266.1">
    <property type="nucleotide sequence ID" value="XM_057010286.1"/>
</dbReference>
<keyword evidence="10" id="KW-1185">Reference proteome</keyword>
<reference evidence="10" key="1">
    <citation type="journal article" date="2019" name="Database">
        <title>The radish genome database (RadishGD): an integrated information resource for radish genomics.</title>
        <authorList>
            <person name="Yu H.J."/>
            <person name="Baek S."/>
            <person name="Lee Y.J."/>
            <person name="Cho A."/>
            <person name="Mun J.H."/>
        </authorList>
    </citation>
    <scope>NUCLEOTIDE SEQUENCE [LARGE SCALE GENOMIC DNA]</scope>
    <source>
        <strain evidence="10">cv. WK10039</strain>
    </source>
</reference>
<evidence type="ECO:0000313" key="11">
    <source>
        <dbReference type="RefSeq" id="XP_056866266.1"/>
    </source>
</evidence>
<dbReference type="Pfam" id="PF26138">
    <property type="entry name" value="DUF8040"/>
    <property type="match status" value="1"/>
</dbReference>
<organism evidence="10 11">
    <name type="scientific">Raphanus sativus</name>
    <name type="common">Radish</name>
    <name type="synonym">Raphanus raphanistrum var. sativus</name>
    <dbReference type="NCBI Taxonomy" id="3726"/>
    <lineage>
        <taxon>Eukaryota</taxon>
        <taxon>Viridiplantae</taxon>
        <taxon>Streptophyta</taxon>
        <taxon>Embryophyta</taxon>
        <taxon>Tracheophyta</taxon>
        <taxon>Spermatophyta</taxon>
        <taxon>Magnoliopsida</taxon>
        <taxon>eudicotyledons</taxon>
        <taxon>Gunneridae</taxon>
        <taxon>Pentapetalae</taxon>
        <taxon>rosids</taxon>
        <taxon>malvids</taxon>
        <taxon>Brassicales</taxon>
        <taxon>Brassicaceae</taxon>
        <taxon>Brassiceae</taxon>
        <taxon>Raphanus</taxon>
    </lineage>
</organism>
<dbReference type="InterPro" id="IPR027806">
    <property type="entry name" value="HARBI1_dom"/>
</dbReference>
<dbReference type="KEGG" id="rsz:130512371"/>
<evidence type="ECO:0000313" key="12">
    <source>
        <dbReference type="RefSeq" id="XP_056867337.1"/>
    </source>
</evidence>
<feature type="domain" description="DUF8040" evidence="9">
    <location>
        <begin position="82"/>
        <end position="172"/>
    </location>
</feature>
<keyword evidence="5" id="KW-0479">Metal-binding</keyword>
<dbReference type="Pfam" id="PF13359">
    <property type="entry name" value="DDE_Tnp_4"/>
    <property type="match status" value="1"/>
</dbReference>
<dbReference type="Proteomes" id="UP000504610">
    <property type="component" value="Chromosome 5"/>
</dbReference>